<dbReference type="InterPro" id="IPR036513">
    <property type="entry name" value="STAS_dom_sf"/>
</dbReference>
<dbReference type="CDD" id="cd07043">
    <property type="entry name" value="STAS_anti-anti-sigma_factors"/>
    <property type="match status" value="1"/>
</dbReference>
<dbReference type="InterPro" id="IPR003658">
    <property type="entry name" value="Anti-sigma_ant"/>
</dbReference>
<dbReference type="RefSeq" id="WP_119703062.1">
    <property type="nucleotide sequence ID" value="NZ_JBHSOI010000001.1"/>
</dbReference>
<gene>
    <name evidence="4" type="ORF">DX116_04975</name>
</gene>
<dbReference type="PROSITE" id="PS50801">
    <property type="entry name" value="STAS"/>
    <property type="match status" value="1"/>
</dbReference>
<dbReference type="NCBIfam" id="TIGR00377">
    <property type="entry name" value="ant_ant_sig"/>
    <property type="match status" value="1"/>
</dbReference>
<dbReference type="Proteomes" id="UP000265581">
    <property type="component" value="Unassembled WGS sequence"/>
</dbReference>
<keyword evidence="5" id="KW-1185">Reference proteome</keyword>
<dbReference type="InterPro" id="IPR002645">
    <property type="entry name" value="STAS_dom"/>
</dbReference>
<dbReference type="AlphaFoldDB" id="A0A371PBM7"/>
<protein>
    <recommendedName>
        <fullName evidence="2">Anti-sigma factor antagonist</fullName>
    </recommendedName>
</protein>
<proteinExistence type="inferred from homology"/>
<evidence type="ECO:0000259" key="3">
    <source>
        <dbReference type="PROSITE" id="PS50801"/>
    </source>
</evidence>
<feature type="domain" description="STAS" evidence="3">
    <location>
        <begin position="15"/>
        <end position="110"/>
    </location>
</feature>
<organism evidence="4 5">
    <name type="scientific">Aeromicrobium endophyticum</name>
    <dbReference type="NCBI Taxonomy" id="2292704"/>
    <lineage>
        <taxon>Bacteria</taxon>
        <taxon>Bacillati</taxon>
        <taxon>Actinomycetota</taxon>
        <taxon>Actinomycetes</taxon>
        <taxon>Propionibacteriales</taxon>
        <taxon>Nocardioidaceae</taxon>
        <taxon>Aeromicrobium</taxon>
    </lineage>
</organism>
<dbReference type="OrthoDB" id="9793697at2"/>
<comment type="similarity">
    <text evidence="1 2">Belongs to the anti-sigma-factor antagonist family.</text>
</comment>
<name>A0A371PBM7_9ACTN</name>
<dbReference type="PANTHER" id="PTHR33495">
    <property type="entry name" value="ANTI-SIGMA FACTOR ANTAGONIST TM_1081-RELATED-RELATED"/>
    <property type="match status" value="1"/>
</dbReference>
<accession>A0A371PBM7</accession>
<evidence type="ECO:0000256" key="2">
    <source>
        <dbReference type="RuleBase" id="RU003749"/>
    </source>
</evidence>
<dbReference type="PANTHER" id="PTHR33495:SF2">
    <property type="entry name" value="ANTI-SIGMA FACTOR ANTAGONIST TM_1081-RELATED"/>
    <property type="match status" value="1"/>
</dbReference>
<comment type="caution">
    <text evidence="4">The sequence shown here is derived from an EMBL/GenBank/DDBJ whole genome shotgun (WGS) entry which is preliminary data.</text>
</comment>
<sequence length="110" mass="11927">MSLTIADRVRGEFDVIELAGDIDVETARTLRAHIVERFSDSNARVVVDLTGVDFMDSSGLGALVSGWQLTRDDGTFRIAGANSIVRRVLSVTGMEDVFALYESVDDATSD</sequence>
<reference evidence="4 5" key="1">
    <citation type="submission" date="2018-08" db="EMBL/GenBank/DDBJ databases">
        <title>Aeromicrobium sp. M2KJ-4, whole genome shotgun sequence.</title>
        <authorList>
            <person name="Tuo L."/>
        </authorList>
    </citation>
    <scope>NUCLEOTIDE SEQUENCE [LARGE SCALE GENOMIC DNA]</scope>
    <source>
        <strain evidence="4 5">M2KJ-4</strain>
    </source>
</reference>
<dbReference type="GO" id="GO:0043856">
    <property type="term" value="F:anti-sigma factor antagonist activity"/>
    <property type="evidence" value="ECO:0007669"/>
    <property type="project" value="InterPro"/>
</dbReference>
<evidence type="ECO:0000313" key="5">
    <source>
        <dbReference type="Proteomes" id="UP000265581"/>
    </source>
</evidence>
<evidence type="ECO:0000313" key="4">
    <source>
        <dbReference type="EMBL" id="REK72948.1"/>
    </source>
</evidence>
<dbReference type="SUPFAM" id="SSF52091">
    <property type="entry name" value="SpoIIaa-like"/>
    <property type="match status" value="1"/>
</dbReference>
<dbReference type="EMBL" id="QUBR01000001">
    <property type="protein sequence ID" value="REK72948.1"/>
    <property type="molecule type" value="Genomic_DNA"/>
</dbReference>
<dbReference type="Pfam" id="PF01740">
    <property type="entry name" value="STAS"/>
    <property type="match status" value="1"/>
</dbReference>
<evidence type="ECO:0000256" key="1">
    <source>
        <dbReference type="ARBA" id="ARBA00009013"/>
    </source>
</evidence>
<dbReference type="Gene3D" id="3.30.750.24">
    <property type="entry name" value="STAS domain"/>
    <property type="match status" value="1"/>
</dbReference>